<comment type="similarity">
    <text evidence="1 5">Belongs to the HypA/HybF family.</text>
</comment>
<dbReference type="InterPro" id="IPR020538">
    <property type="entry name" value="Hydgase_Ni_incorp_HypA/HybF_CS"/>
</dbReference>
<keyword evidence="2 5" id="KW-0533">Nickel</keyword>
<dbReference type="NCBIfam" id="TIGR00100">
    <property type="entry name" value="hypA"/>
    <property type="match status" value="1"/>
</dbReference>
<evidence type="ECO:0000256" key="4">
    <source>
        <dbReference type="ARBA" id="ARBA00022833"/>
    </source>
</evidence>
<feature type="binding site" evidence="5">
    <location>
        <position position="86"/>
    </location>
    <ligand>
        <name>Zn(2+)</name>
        <dbReference type="ChEBI" id="CHEBI:29105"/>
    </ligand>
</feature>
<dbReference type="InterPro" id="IPR000688">
    <property type="entry name" value="HypA/HybF"/>
</dbReference>
<dbReference type="GO" id="GO:0016151">
    <property type="term" value="F:nickel cation binding"/>
    <property type="evidence" value="ECO:0007669"/>
    <property type="project" value="UniProtKB-UniRule"/>
</dbReference>
<dbReference type="PROSITE" id="PS01249">
    <property type="entry name" value="HYPA"/>
    <property type="match status" value="1"/>
</dbReference>
<organism evidence="6 7">
    <name type="scientific">Actinocrispum wychmicini</name>
    <dbReference type="NCBI Taxonomy" id="1213861"/>
    <lineage>
        <taxon>Bacteria</taxon>
        <taxon>Bacillati</taxon>
        <taxon>Actinomycetota</taxon>
        <taxon>Actinomycetes</taxon>
        <taxon>Pseudonocardiales</taxon>
        <taxon>Pseudonocardiaceae</taxon>
        <taxon>Actinocrispum</taxon>
    </lineage>
</organism>
<comment type="function">
    <text evidence="5">Involved in the maturation of [NiFe] hydrogenases. Required for nickel insertion into the metal center of the hydrogenase.</text>
</comment>
<dbReference type="PANTHER" id="PTHR34535:SF3">
    <property type="entry name" value="HYDROGENASE MATURATION FACTOR HYPA"/>
    <property type="match status" value="1"/>
</dbReference>
<evidence type="ECO:0000313" key="7">
    <source>
        <dbReference type="Proteomes" id="UP000295680"/>
    </source>
</evidence>
<gene>
    <name evidence="5" type="primary">hypA</name>
    <name evidence="6" type="ORF">EV192_102545</name>
</gene>
<evidence type="ECO:0000256" key="5">
    <source>
        <dbReference type="HAMAP-Rule" id="MF_00213"/>
    </source>
</evidence>
<keyword evidence="7" id="KW-1185">Reference proteome</keyword>
<dbReference type="Gene3D" id="3.30.2320.80">
    <property type="match status" value="1"/>
</dbReference>
<keyword evidence="3 5" id="KW-0479">Metal-binding</keyword>
<proteinExistence type="inferred from homology"/>
<protein>
    <recommendedName>
        <fullName evidence="5">Hydrogenase maturation factor HypA</fullName>
    </recommendedName>
</protein>
<dbReference type="RefSeq" id="WP_132114152.1">
    <property type="nucleotide sequence ID" value="NZ_SLWS01000002.1"/>
</dbReference>
<keyword evidence="4 5" id="KW-0862">Zinc</keyword>
<name>A0A4R2JTF0_9PSEU</name>
<feature type="binding site" evidence="5">
    <location>
        <position position="89"/>
    </location>
    <ligand>
        <name>Zn(2+)</name>
        <dbReference type="ChEBI" id="CHEBI:29105"/>
    </ligand>
</feature>
<evidence type="ECO:0000256" key="1">
    <source>
        <dbReference type="ARBA" id="ARBA00010748"/>
    </source>
</evidence>
<feature type="binding site" evidence="5">
    <location>
        <position position="70"/>
    </location>
    <ligand>
        <name>Zn(2+)</name>
        <dbReference type="ChEBI" id="CHEBI:29105"/>
    </ligand>
</feature>
<evidence type="ECO:0000256" key="2">
    <source>
        <dbReference type="ARBA" id="ARBA00022596"/>
    </source>
</evidence>
<dbReference type="AlphaFoldDB" id="A0A4R2JTF0"/>
<dbReference type="PANTHER" id="PTHR34535">
    <property type="entry name" value="HYDROGENASE MATURATION FACTOR HYPA"/>
    <property type="match status" value="1"/>
</dbReference>
<evidence type="ECO:0000313" key="6">
    <source>
        <dbReference type="EMBL" id="TCO62407.1"/>
    </source>
</evidence>
<comment type="caution">
    <text evidence="6">The sequence shown here is derived from an EMBL/GenBank/DDBJ whole genome shotgun (WGS) entry which is preliminary data.</text>
</comment>
<dbReference type="GO" id="GO:0008270">
    <property type="term" value="F:zinc ion binding"/>
    <property type="evidence" value="ECO:0007669"/>
    <property type="project" value="UniProtKB-UniRule"/>
</dbReference>
<dbReference type="Proteomes" id="UP000295680">
    <property type="component" value="Unassembled WGS sequence"/>
</dbReference>
<feature type="binding site" evidence="5">
    <location>
        <position position="2"/>
    </location>
    <ligand>
        <name>Ni(2+)</name>
        <dbReference type="ChEBI" id="CHEBI:49786"/>
    </ligand>
</feature>
<dbReference type="OrthoDB" id="288014at2"/>
<reference evidence="6 7" key="1">
    <citation type="submission" date="2019-03" db="EMBL/GenBank/DDBJ databases">
        <title>Genomic Encyclopedia of Type Strains, Phase IV (KMG-IV): sequencing the most valuable type-strain genomes for metagenomic binning, comparative biology and taxonomic classification.</title>
        <authorList>
            <person name="Goeker M."/>
        </authorList>
    </citation>
    <scope>NUCLEOTIDE SEQUENCE [LARGE SCALE GENOMIC DNA]</scope>
    <source>
        <strain evidence="6 7">DSM 45934</strain>
    </source>
</reference>
<dbReference type="GO" id="GO:0051604">
    <property type="term" value="P:protein maturation"/>
    <property type="evidence" value="ECO:0007669"/>
    <property type="project" value="InterPro"/>
</dbReference>
<sequence>MHELSIAQSIVEDIADRLGDTRVTKVTLEIGRISGVVVDAIRFCFDLVTEATTLAGAELVVIEPVGACRCRVCDTRFETTDPIVLCPDCGTSEVDVLAGRDMRIKSVEVITACAPPADVRTTR</sequence>
<accession>A0A4R2JTF0</accession>
<dbReference type="PIRSF" id="PIRSF004761">
    <property type="entry name" value="Hydrgn_mat_HypA"/>
    <property type="match status" value="1"/>
</dbReference>
<dbReference type="HAMAP" id="MF_00213">
    <property type="entry name" value="HypA_HybF"/>
    <property type="match status" value="1"/>
</dbReference>
<dbReference type="Pfam" id="PF01155">
    <property type="entry name" value="HypA"/>
    <property type="match status" value="1"/>
</dbReference>
<dbReference type="EMBL" id="SLWS01000002">
    <property type="protein sequence ID" value="TCO62407.1"/>
    <property type="molecule type" value="Genomic_DNA"/>
</dbReference>
<feature type="binding site" evidence="5">
    <location>
        <position position="73"/>
    </location>
    <ligand>
        <name>Zn(2+)</name>
        <dbReference type="ChEBI" id="CHEBI:29105"/>
    </ligand>
</feature>
<evidence type="ECO:0000256" key="3">
    <source>
        <dbReference type="ARBA" id="ARBA00022723"/>
    </source>
</evidence>